<dbReference type="STRING" id="1817813.A2008_09540"/>
<evidence type="ECO:0000313" key="3">
    <source>
        <dbReference type="EMBL" id="OGM02578.1"/>
    </source>
</evidence>
<dbReference type="AlphaFoldDB" id="A0A1F7WKB1"/>
<keyword evidence="1" id="KW-0418">Kinase</keyword>
<dbReference type="GO" id="GO:0004674">
    <property type="term" value="F:protein serine/threonine kinase activity"/>
    <property type="evidence" value="ECO:0007669"/>
    <property type="project" value="UniProtKB-KW"/>
</dbReference>
<reference evidence="3 4" key="1">
    <citation type="journal article" date="2016" name="Nat. Commun.">
        <title>Thousands of microbial genomes shed light on interconnected biogeochemical processes in an aquifer system.</title>
        <authorList>
            <person name="Anantharaman K."/>
            <person name="Brown C.T."/>
            <person name="Hug L.A."/>
            <person name="Sharon I."/>
            <person name="Castelle C.J."/>
            <person name="Probst A.J."/>
            <person name="Thomas B.C."/>
            <person name="Singh A."/>
            <person name="Wilkins M.J."/>
            <person name="Karaoz U."/>
            <person name="Brodie E.L."/>
            <person name="Williams K.H."/>
            <person name="Hubbard S.S."/>
            <person name="Banfield J.F."/>
        </authorList>
    </citation>
    <scope>NUCLEOTIDE SEQUENCE [LARGE SCALE GENOMIC DNA]</scope>
</reference>
<organism evidence="3 4">
    <name type="scientific">Candidatus Wallbacteria bacterium GWC2_49_35</name>
    <dbReference type="NCBI Taxonomy" id="1817813"/>
    <lineage>
        <taxon>Bacteria</taxon>
        <taxon>Candidatus Walliibacteriota</taxon>
    </lineage>
</organism>
<dbReference type="Proteomes" id="UP000178735">
    <property type="component" value="Unassembled WGS sequence"/>
</dbReference>
<comment type="caution">
    <text evidence="3">The sequence shown here is derived from an EMBL/GenBank/DDBJ whole genome shotgun (WGS) entry which is preliminary data.</text>
</comment>
<dbReference type="InterPro" id="IPR036890">
    <property type="entry name" value="HATPase_C_sf"/>
</dbReference>
<dbReference type="PANTHER" id="PTHR35526:SF3">
    <property type="entry name" value="ANTI-SIGMA-F FACTOR RSBW"/>
    <property type="match status" value="1"/>
</dbReference>
<dbReference type="InterPro" id="IPR003594">
    <property type="entry name" value="HATPase_dom"/>
</dbReference>
<dbReference type="CDD" id="cd16936">
    <property type="entry name" value="HATPase_RsbW-like"/>
    <property type="match status" value="1"/>
</dbReference>
<protein>
    <recommendedName>
        <fullName evidence="2">Histidine kinase/HSP90-like ATPase domain-containing protein</fullName>
    </recommendedName>
</protein>
<dbReference type="Pfam" id="PF13581">
    <property type="entry name" value="HATPase_c_2"/>
    <property type="match status" value="1"/>
</dbReference>
<evidence type="ECO:0000313" key="4">
    <source>
        <dbReference type="Proteomes" id="UP000178735"/>
    </source>
</evidence>
<accession>A0A1F7WKB1</accession>
<keyword evidence="1" id="KW-0808">Transferase</keyword>
<gene>
    <name evidence="3" type="ORF">A2008_09540</name>
</gene>
<dbReference type="PANTHER" id="PTHR35526">
    <property type="entry name" value="ANTI-SIGMA-F FACTOR RSBW-RELATED"/>
    <property type="match status" value="1"/>
</dbReference>
<dbReference type="Gene3D" id="3.30.565.10">
    <property type="entry name" value="Histidine kinase-like ATPase, C-terminal domain"/>
    <property type="match status" value="1"/>
</dbReference>
<keyword evidence="1" id="KW-0723">Serine/threonine-protein kinase</keyword>
<evidence type="ECO:0000259" key="2">
    <source>
        <dbReference type="Pfam" id="PF13581"/>
    </source>
</evidence>
<dbReference type="InterPro" id="IPR050267">
    <property type="entry name" value="Anti-sigma-factor_SerPK"/>
</dbReference>
<dbReference type="SUPFAM" id="SSF55874">
    <property type="entry name" value="ATPase domain of HSP90 chaperone/DNA topoisomerase II/histidine kinase"/>
    <property type="match status" value="1"/>
</dbReference>
<evidence type="ECO:0000256" key="1">
    <source>
        <dbReference type="ARBA" id="ARBA00022527"/>
    </source>
</evidence>
<sequence>MEQSSVKRQIHELKVPATLKHIEQVKRFVVEIASQISFSPIEMFQIELVVDEAYANAADHGSECSRSKEVHVKCIVEGEKLIIIIKDFGGKPFNPDFFERIADKKTWGVGGRGIKIIKEIMDEVMYFFVTGQSTTLYMVKQKGTQDWENGETSSPVIKLPFALDDIPPIPT</sequence>
<dbReference type="EMBL" id="MGFH01000206">
    <property type="protein sequence ID" value="OGM02578.1"/>
    <property type="molecule type" value="Genomic_DNA"/>
</dbReference>
<proteinExistence type="predicted"/>
<feature type="domain" description="Histidine kinase/HSP90-like ATPase" evidence="2">
    <location>
        <begin position="15"/>
        <end position="140"/>
    </location>
</feature>
<name>A0A1F7WKB1_9BACT</name>